<dbReference type="AlphaFoldDB" id="A0A139Y2W8"/>
<evidence type="ECO:0000313" key="3">
    <source>
        <dbReference type="Proteomes" id="UP000074247"/>
    </source>
</evidence>
<dbReference type="VEuPathDB" id="ToxoDB:TGARI_362170"/>
<comment type="caution">
    <text evidence="2">The sequence shown here is derived from an EMBL/GenBank/DDBJ whole genome shotgun (WGS) entry which is preliminary data.</text>
</comment>
<feature type="compositionally biased region" description="Basic and acidic residues" evidence="1">
    <location>
        <begin position="98"/>
        <end position="115"/>
    </location>
</feature>
<evidence type="ECO:0000256" key="1">
    <source>
        <dbReference type="SAM" id="MobiDB-lite"/>
    </source>
</evidence>
<evidence type="ECO:0000313" key="2">
    <source>
        <dbReference type="EMBL" id="KYF45318.1"/>
    </source>
</evidence>
<organism evidence="2 3">
    <name type="scientific">Toxoplasma gondii ARI</name>
    <dbReference type="NCBI Taxonomy" id="1074872"/>
    <lineage>
        <taxon>Eukaryota</taxon>
        <taxon>Sar</taxon>
        <taxon>Alveolata</taxon>
        <taxon>Apicomplexa</taxon>
        <taxon>Conoidasida</taxon>
        <taxon>Coccidia</taxon>
        <taxon>Eucoccidiorida</taxon>
        <taxon>Eimeriorina</taxon>
        <taxon>Sarcocystidae</taxon>
        <taxon>Toxoplasma</taxon>
    </lineage>
</organism>
<proteinExistence type="predicted"/>
<dbReference type="EMBL" id="AGQS02004114">
    <property type="protein sequence ID" value="KYF45318.1"/>
    <property type="molecule type" value="Genomic_DNA"/>
</dbReference>
<protein>
    <submittedName>
        <fullName evidence="2">Uncharacterized protein</fullName>
    </submittedName>
</protein>
<name>A0A139Y2W8_TOXGO</name>
<accession>A0A139Y2W8</accession>
<feature type="compositionally biased region" description="Low complexity" evidence="1">
    <location>
        <begin position="135"/>
        <end position="156"/>
    </location>
</feature>
<feature type="compositionally biased region" description="Basic and acidic residues" evidence="1">
    <location>
        <begin position="52"/>
        <end position="61"/>
    </location>
</feature>
<sequence length="177" mass="17873">MAVPRSPESGGVAKAPLLPKGTLKAAVGPKDAHKAALGPTGAPTVPAAGEAVEEKEKKVPDDAATATADLTEPTPSGGIAGFFYNIFGAPATETTAEVVEKAAEDTEKNESDGKANETPGALDEPPAGAQLATNLPPAKDALKAASPAKDASKSLPVSKPQLCLGLQKTPAWCLMRR</sequence>
<reference evidence="2 3" key="1">
    <citation type="journal article" date="2016" name="Nat. Commun.">
        <title>Local admixture of amplified and diversified secreted pathogenesis determinants shapes mosaic Toxoplasma gondii genomes.</title>
        <authorList>
            <person name="Lorenzi H."/>
            <person name="Khan A."/>
            <person name="Behnke M.S."/>
            <person name="Namasivayam S."/>
            <person name="Swapna L.S."/>
            <person name="Hadjithomas M."/>
            <person name="Karamycheva S."/>
            <person name="Pinney D."/>
            <person name="Brunk B.P."/>
            <person name="Ajioka J.W."/>
            <person name="Ajzenberg D."/>
            <person name="Boothroyd J.C."/>
            <person name="Boyle J.P."/>
            <person name="Darde M.L."/>
            <person name="Diaz-Miranda M.A."/>
            <person name="Dubey J.P."/>
            <person name="Fritz H.M."/>
            <person name="Gennari S.M."/>
            <person name="Gregory B.D."/>
            <person name="Kim K."/>
            <person name="Saeij J.P."/>
            <person name="Su C."/>
            <person name="White M.W."/>
            <person name="Zhu X.Q."/>
            <person name="Howe D.K."/>
            <person name="Rosenthal B.M."/>
            <person name="Grigg M.E."/>
            <person name="Parkinson J."/>
            <person name="Liu L."/>
            <person name="Kissinger J.C."/>
            <person name="Roos D.S."/>
            <person name="Sibley L.D."/>
        </authorList>
    </citation>
    <scope>NUCLEOTIDE SEQUENCE [LARGE SCALE GENOMIC DNA]</scope>
    <source>
        <strain evidence="2 3">ARI</strain>
    </source>
</reference>
<dbReference type="Proteomes" id="UP000074247">
    <property type="component" value="Unassembled WGS sequence"/>
</dbReference>
<feature type="region of interest" description="Disordered" evidence="1">
    <location>
        <begin position="96"/>
        <end position="160"/>
    </location>
</feature>
<gene>
    <name evidence="2" type="ORF">TGARI_362170</name>
</gene>
<feature type="compositionally biased region" description="Low complexity" evidence="1">
    <location>
        <begin position="62"/>
        <end position="75"/>
    </location>
</feature>
<feature type="region of interest" description="Disordered" evidence="1">
    <location>
        <begin position="29"/>
        <end position="77"/>
    </location>
</feature>